<dbReference type="EMBL" id="KU144995">
    <property type="protein sequence ID" value="AMK59580.1"/>
    <property type="molecule type" value="Genomic_DNA"/>
</dbReference>
<dbReference type="AlphaFoldDB" id="A0A140DZW8"/>
<dbReference type="NCBIfam" id="NF033920">
    <property type="entry name" value="C39_PA2778_fam"/>
    <property type="match status" value="1"/>
</dbReference>
<evidence type="ECO:0000313" key="1">
    <source>
        <dbReference type="EMBL" id="AMK59580.1"/>
    </source>
</evidence>
<organism evidence="1">
    <name type="scientific">uncultured bacterium UPO75</name>
    <dbReference type="NCBI Taxonomy" id="1776992"/>
    <lineage>
        <taxon>Bacteria</taxon>
        <taxon>environmental samples</taxon>
    </lineage>
</organism>
<dbReference type="InterPro" id="IPR039563">
    <property type="entry name" value="Peptidase_C39_single_dom"/>
</dbReference>
<sequence>MIRRDSDGRRLCGWLSLLVVVIVTGCARVETRAPVLPTAAELTATPFFPQRDFECGPAALATVLAASGLPVSADDLSGEVYLPDRRGSLQPEMLATARRHRRIAYPVQGLPDLVAQLQAGSPVVVLQRLGSWPLQTWHYAVVIGFDSGRRELVLRSGTEQRLTLGLDRFLRSWQPGGDWAFVALRPGQLPAQADAERYLAAVAAAESALPVAQRAAAYRAATAAWPALATAHFALGNSLHEQRLDGTAEASWRMAIRLQPGHAGAINNLAELLARSGRRGEALRLLDQSLAGRLDPESLRPVLQQTRQELAGNQSAAARPKKLR</sequence>
<name>A0A140DZW8_9BACT</name>
<proteinExistence type="predicted"/>
<protein>
    <submittedName>
        <fullName evidence="1">TPR repeat-containing protein</fullName>
    </submittedName>
</protein>
<accession>A0A140DZW8</accession>
<dbReference type="PROSITE" id="PS51257">
    <property type="entry name" value="PROKAR_LIPOPROTEIN"/>
    <property type="match status" value="1"/>
</dbReference>
<dbReference type="Gene3D" id="1.25.40.10">
    <property type="entry name" value="Tetratricopeptide repeat domain"/>
    <property type="match status" value="1"/>
</dbReference>
<dbReference type="SUPFAM" id="SSF48452">
    <property type="entry name" value="TPR-like"/>
    <property type="match status" value="1"/>
</dbReference>
<dbReference type="Gene3D" id="3.90.70.10">
    <property type="entry name" value="Cysteine proteinases"/>
    <property type="match status" value="1"/>
</dbReference>
<dbReference type="CDD" id="cd02549">
    <property type="entry name" value="Peptidase_C39A"/>
    <property type="match status" value="1"/>
</dbReference>
<dbReference type="InterPro" id="IPR011990">
    <property type="entry name" value="TPR-like_helical_dom_sf"/>
</dbReference>
<reference evidence="1" key="1">
    <citation type="journal article" date="2016" name="Appl. Environ. Microbiol.">
        <title>Functional Metagenomics of a Biostimulated Petroleum-Contaminated Soil Reveals an Extraordinary Diversity of Extradiol Dioxygenases.</title>
        <authorList>
            <person name="Terron-Gonzalez L."/>
            <person name="Martin-Cabello G."/>
            <person name="Ferrer M."/>
            <person name="Santero E."/>
        </authorList>
    </citation>
    <scope>NUCLEOTIDE SEQUENCE</scope>
</reference>